<feature type="compositionally biased region" description="Low complexity" evidence="1">
    <location>
        <begin position="166"/>
        <end position="182"/>
    </location>
</feature>
<dbReference type="Proteomes" id="UP001497623">
    <property type="component" value="Unassembled WGS sequence"/>
</dbReference>
<dbReference type="Gene3D" id="3.10.100.10">
    <property type="entry name" value="Mannose-Binding Protein A, subunit A"/>
    <property type="match status" value="1"/>
</dbReference>
<keyword evidence="2" id="KW-0732">Signal</keyword>
<accession>A0AAV2PZ84</accession>
<sequence length="251" mass="28540">MYIYLVQSPILLFVLMAKEFPSTQADSSHSTNDHSFIPAPPGPEAILGATFIPPSPSLEPILTINIFIPPPPSLEPILTNNFVPPPPSLEPILTNNFVPPPPSLEPILTNNFIPPPPDLTNLPKTILSEIEKISQNENLIPRGPITRDKIHQNIQITRLRDSIGEQQKQQQQQQQQQQQHQLQGFNKENTFLQADYSFGTSEYYFTWLHNDKKYTYSEAHSFCHNLPGDWYVISIESIQENQLITNLIEHC</sequence>
<dbReference type="EMBL" id="CAXKWB010002509">
    <property type="protein sequence ID" value="CAL4067081.1"/>
    <property type="molecule type" value="Genomic_DNA"/>
</dbReference>
<proteinExistence type="predicted"/>
<feature type="signal peptide" evidence="2">
    <location>
        <begin position="1"/>
        <end position="25"/>
    </location>
</feature>
<keyword evidence="4" id="KW-1185">Reference proteome</keyword>
<protein>
    <recommendedName>
        <fullName evidence="5">C-type lectin domain-containing protein</fullName>
    </recommendedName>
</protein>
<dbReference type="AlphaFoldDB" id="A0AAV2PZ84"/>
<evidence type="ECO:0000313" key="3">
    <source>
        <dbReference type="EMBL" id="CAL4067081.1"/>
    </source>
</evidence>
<dbReference type="CDD" id="cd00037">
    <property type="entry name" value="CLECT"/>
    <property type="match status" value="1"/>
</dbReference>
<evidence type="ECO:0000256" key="1">
    <source>
        <dbReference type="SAM" id="MobiDB-lite"/>
    </source>
</evidence>
<evidence type="ECO:0000256" key="2">
    <source>
        <dbReference type="SAM" id="SignalP"/>
    </source>
</evidence>
<dbReference type="SUPFAM" id="SSF56436">
    <property type="entry name" value="C-type lectin-like"/>
    <property type="match status" value="1"/>
</dbReference>
<evidence type="ECO:0008006" key="5">
    <source>
        <dbReference type="Google" id="ProtNLM"/>
    </source>
</evidence>
<feature type="chain" id="PRO_5043348754" description="C-type lectin domain-containing protein" evidence="2">
    <location>
        <begin position="26"/>
        <end position="251"/>
    </location>
</feature>
<name>A0AAV2PZ84_MEGNR</name>
<feature type="non-terminal residue" evidence="3">
    <location>
        <position position="251"/>
    </location>
</feature>
<reference evidence="3 4" key="1">
    <citation type="submission" date="2024-05" db="EMBL/GenBank/DDBJ databases">
        <authorList>
            <person name="Wallberg A."/>
        </authorList>
    </citation>
    <scope>NUCLEOTIDE SEQUENCE [LARGE SCALE GENOMIC DNA]</scope>
</reference>
<organism evidence="3 4">
    <name type="scientific">Meganyctiphanes norvegica</name>
    <name type="common">Northern krill</name>
    <name type="synonym">Thysanopoda norvegica</name>
    <dbReference type="NCBI Taxonomy" id="48144"/>
    <lineage>
        <taxon>Eukaryota</taxon>
        <taxon>Metazoa</taxon>
        <taxon>Ecdysozoa</taxon>
        <taxon>Arthropoda</taxon>
        <taxon>Crustacea</taxon>
        <taxon>Multicrustacea</taxon>
        <taxon>Malacostraca</taxon>
        <taxon>Eumalacostraca</taxon>
        <taxon>Eucarida</taxon>
        <taxon>Euphausiacea</taxon>
        <taxon>Euphausiidae</taxon>
        <taxon>Meganyctiphanes</taxon>
    </lineage>
</organism>
<dbReference type="InterPro" id="IPR016186">
    <property type="entry name" value="C-type_lectin-like/link_sf"/>
</dbReference>
<dbReference type="InterPro" id="IPR016187">
    <property type="entry name" value="CTDL_fold"/>
</dbReference>
<gene>
    <name evidence="3" type="ORF">MNOR_LOCUS6167</name>
</gene>
<feature type="region of interest" description="Disordered" evidence="1">
    <location>
        <begin position="163"/>
        <end position="182"/>
    </location>
</feature>
<evidence type="ECO:0000313" key="4">
    <source>
        <dbReference type="Proteomes" id="UP001497623"/>
    </source>
</evidence>
<comment type="caution">
    <text evidence="3">The sequence shown here is derived from an EMBL/GenBank/DDBJ whole genome shotgun (WGS) entry which is preliminary data.</text>
</comment>